<evidence type="ECO:0000256" key="9">
    <source>
        <dbReference type="ARBA" id="ARBA00034075"/>
    </source>
</evidence>
<dbReference type="HOGENOM" id="CLU_563839_0_0_1"/>
<dbReference type="GO" id="GO:0030600">
    <property type="term" value="F:feruloyl esterase activity"/>
    <property type="evidence" value="ECO:0007669"/>
    <property type="project" value="UniProtKB-EC"/>
</dbReference>
<sequence>MKLSVFGVVAAVLISASDASSNVTYGRGSPGCGKKVKHLGSEYFVPKWNVSGVWRQYRTYTPKHYEKDKPVPLLLAFHANAKPQPRFAMQSRFSDPTINPNMMVQYMIAYKVRIPAVQHCQTPRTVARNKLLNKRPKCFQKRWVGPTSAHKDANDIEFVARALEVLMNNYCIDVDRVFLTGHAGGGGLANILACHPRLSRHFAGMALMGPTLYQDLNDDFCKGARLPMPVLEAHGLLDETSPYWGEPARTVGAVPAVLDWLRRWVRRNDCDPVPRRSHLVKKAVVSHKYTCQGQFGFVEHITAARQNYNWLTTKSAIDISPVMIDFFNRWVRPGNLSIPLDAKGRFVVDEGPKKPKHTSTKPTRTRSRRPTTLKTSTRPSRTSTSTSPMPTKTKKQASGRGEPTFATFGVDIVSTPPEPSRTKEQPSRQGWPTFATWGVDIVSTLPEPPRTTSGRGEPTFATFGVDIVSTLTEPPQTSPTTTTQ</sequence>
<organism evidence="12 13">
    <name type="scientific">Cordyceps militaris (strain CM01)</name>
    <name type="common">Caterpillar fungus</name>
    <dbReference type="NCBI Taxonomy" id="983644"/>
    <lineage>
        <taxon>Eukaryota</taxon>
        <taxon>Fungi</taxon>
        <taxon>Dikarya</taxon>
        <taxon>Ascomycota</taxon>
        <taxon>Pezizomycotina</taxon>
        <taxon>Sordariomycetes</taxon>
        <taxon>Hypocreomycetidae</taxon>
        <taxon>Hypocreales</taxon>
        <taxon>Cordycipitaceae</taxon>
        <taxon>Cordyceps</taxon>
    </lineage>
</organism>
<keyword evidence="5 11" id="KW-0732">Signal</keyword>
<dbReference type="InParanoid" id="G3JIT0"/>
<dbReference type="PANTHER" id="PTHR38050:SF2">
    <property type="entry name" value="FERULOYL ESTERASE C-RELATED"/>
    <property type="match status" value="1"/>
</dbReference>
<evidence type="ECO:0000256" key="5">
    <source>
        <dbReference type="ARBA" id="ARBA00022729"/>
    </source>
</evidence>
<dbReference type="GeneID" id="18167305"/>
<evidence type="ECO:0000256" key="8">
    <source>
        <dbReference type="ARBA" id="ARBA00023326"/>
    </source>
</evidence>
<evidence type="ECO:0000256" key="10">
    <source>
        <dbReference type="SAM" id="MobiDB-lite"/>
    </source>
</evidence>
<dbReference type="eggNOG" id="ENOG502SBTI">
    <property type="taxonomic scope" value="Eukaryota"/>
</dbReference>
<accession>G3JIT0</accession>
<dbReference type="SUPFAM" id="SSF53474">
    <property type="entry name" value="alpha/beta-Hydrolases"/>
    <property type="match status" value="1"/>
</dbReference>
<evidence type="ECO:0000256" key="7">
    <source>
        <dbReference type="ARBA" id="ARBA00023277"/>
    </source>
</evidence>
<dbReference type="PANTHER" id="PTHR38050">
    <property type="match status" value="1"/>
</dbReference>
<keyword evidence="6" id="KW-0378">Hydrolase</keyword>
<evidence type="ECO:0000256" key="2">
    <source>
        <dbReference type="ARBA" id="ARBA00013091"/>
    </source>
</evidence>
<proteinExistence type="predicted"/>
<dbReference type="OMA" id="MNNYCID"/>
<feature type="region of interest" description="Disordered" evidence="10">
    <location>
        <begin position="347"/>
        <end position="431"/>
    </location>
</feature>
<evidence type="ECO:0000256" key="1">
    <source>
        <dbReference type="ARBA" id="ARBA00004613"/>
    </source>
</evidence>
<dbReference type="VEuPathDB" id="FungiDB:CCM_05286"/>
<dbReference type="Gene3D" id="3.40.50.1820">
    <property type="entry name" value="alpha/beta hydrolase"/>
    <property type="match status" value="1"/>
</dbReference>
<comment type="subcellular location">
    <subcellularLocation>
        <location evidence="1">Secreted</location>
    </subcellularLocation>
</comment>
<dbReference type="EMBL" id="JH126402">
    <property type="protein sequence ID" value="EGX91129.1"/>
    <property type="molecule type" value="Genomic_DNA"/>
</dbReference>
<evidence type="ECO:0000256" key="11">
    <source>
        <dbReference type="SAM" id="SignalP"/>
    </source>
</evidence>
<feature type="chain" id="PRO_5003446267" description="feruloyl esterase" evidence="11">
    <location>
        <begin position="20"/>
        <end position="484"/>
    </location>
</feature>
<keyword evidence="13" id="KW-1185">Reference proteome</keyword>
<feature type="compositionally biased region" description="Low complexity" evidence="10">
    <location>
        <begin position="372"/>
        <end position="391"/>
    </location>
</feature>
<dbReference type="GO" id="GO:0005576">
    <property type="term" value="C:extracellular region"/>
    <property type="evidence" value="ECO:0007669"/>
    <property type="project" value="UniProtKB-SubCell"/>
</dbReference>
<gene>
    <name evidence="12" type="ORF">CCM_05286</name>
</gene>
<comment type="catalytic activity">
    <reaction evidence="9">
        <text>feruloyl-polysaccharide + H2O = ferulate + polysaccharide.</text>
        <dbReference type="EC" id="3.1.1.73"/>
    </reaction>
</comment>
<keyword evidence="4" id="KW-0858">Xylan degradation</keyword>
<keyword evidence="8" id="KW-0624">Polysaccharide degradation</keyword>
<dbReference type="GO" id="GO:0045493">
    <property type="term" value="P:xylan catabolic process"/>
    <property type="evidence" value="ECO:0007669"/>
    <property type="project" value="UniProtKB-KW"/>
</dbReference>
<feature type="compositionally biased region" description="Basic residues" evidence="10">
    <location>
        <begin position="354"/>
        <end position="371"/>
    </location>
</feature>
<evidence type="ECO:0000256" key="4">
    <source>
        <dbReference type="ARBA" id="ARBA00022651"/>
    </source>
</evidence>
<evidence type="ECO:0000313" key="12">
    <source>
        <dbReference type="EMBL" id="EGX91129.1"/>
    </source>
</evidence>
<reference evidence="12 13" key="1">
    <citation type="journal article" date="2011" name="Genome Biol.">
        <title>Genome sequence of the insect pathogenic fungus Cordyceps militaris, a valued traditional Chinese medicine.</title>
        <authorList>
            <person name="Zheng P."/>
            <person name="Xia Y."/>
            <person name="Xiao G."/>
            <person name="Xiong C."/>
            <person name="Hu X."/>
            <person name="Zhang S."/>
            <person name="Zheng H."/>
            <person name="Huang Y."/>
            <person name="Zhou Y."/>
            <person name="Wang S."/>
            <person name="Zhao G.P."/>
            <person name="Liu X."/>
            <person name="St Leger R.J."/>
            <person name="Wang C."/>
        </authorList>
    </citation>
    <scope>NUCLEOTIDE SEQUENCE [LARGE SCALE GENOMIC DNA]</scope>
    <source>
        <strain evidence="12 13">CM01</strain>
    </source>
</reference>
<dbReference type="KEGG" id="cmt:CCM_05286"/>
<feature type="signal peptide" evidence="11">
    <location>
        <begin position="1"/>
        <end position="19"/>
    </location>
</feature>
<dbReference type="RefSeq" id="XP_006670494.1">
    <property type="nucleotide sequence ID" value="XM_006670431.1"/>
</dbReference>
<evidence type="ECO:0000256" key="3">
    <source>
        <dbReference type="ARBA" id="ARBA00022525"/>
    </source>
</evidence>
<dbReference type="InterPro" id="IPR043595">
    <property type="entry name" value="FaeB/C/D"/>
</dbReference>
<evidence type="ECO:0000256" key="6">
    <source>
        <dbReference type="ARBA" id="ARBA00022801"/>
    </source>
</evidence>
<dbReference type="Proteomes" id="UP000001610">
    <property type="component" value="Unassembled WGS sequence"/>
</dbReference>
<evidence type="ECO:0000313" key="13">
    <source>
        <dbReference type="Proteomes" id="UP000001610"/>
    </source>
</evidence>
<name>G3JIT0_CORMM</name>
<dbReference type="AlphaFoldDB" id="G3JIT0"/>
<protein>
    <recommendedName>
        <fullName evidence="2">feruloyl esterase</fullName>
        <ecNumber evidence="2">3.1.1.73</ecNumber>
    </recommendedName>
</protein>
<dbReference type="OrthoDB" id="424610at2759"/>
<dbReference type="InterPro" id="IPR029058">
    <property type="entry name" value="AB_hydrolase_fold"/>
</dbReference>
<dbReference type="EC" id="3.1.1.73" evidence="2"/>
<keyword evidence="7" id="KW-0119">Carbohydrate metabolism</keyword>
<keyword evidence="3" id="KW-0964">Secreted</keyword>